<dbReference type="Gene3D" id="3.40.50.1110">
    <property type="entry name" value="SGNH hydrolase"/>
    <property type="match status" value="1"/>
</dbReference>
<evidence type="ECO:0000313" key="3">
    <source>
        <dbReference type="Proteomes" id="UP000077202"/>
    </source>
</evidence>
<organism evidence="2 3">
    <name type="scientific">Marchantia polymorpha subsp. ruderalis</name>
    <dbReference type="NCBI Taxonomy" id="1480154"/>
    <lineage>
        <taxon>Eukaryota</taxon>
        <taxon>Viridiplantae</taxon>
        <taxon>Streptophyta</taxon>
        <taxon>Embryophyta</taxon>
        <taxon>Marchantiophyta</taxon>
        <taxon>Marchantiopsida</taxon>
        <taxon>Marchantiidae</taxon>
        <taxon>Marchantiales</taxon>
        <taxon>Marchantiaceae</taxon>
        <taxon>Marchantia</taxon>
    </lineage>
</organism>
<dbReference type="GO" id="GO:0016788">
    <property type="term" value="F:hydrolase activity, acting on ester bonds"/>
    <property type="evidence" value="ECO:0007669"/>
    <property type="project" value="InterPro"/>
</dbReference>
<gene>
    <name evidence="2" type="ORF">AXG93_3137s1150</name>
</gene>
<proteinExistence type="inferred from homology"/>
<dbReference type="PANTHER" id="PTHR22835">
    <property type="entry name" value="ZINC FINGER FYVE DOMAIN CONTAINING PROTEIN"/>
    <property type="match status" value="1"/>
</dbReference>
<comment type="caution">
    <text evidence="2">The sequence shown here is derived from an EMBL/GenBank/DDBJ whole genome shotgun (WGS) entry which is preliminary data.</text>
</comment>
<evidence type="ECO:0000256" key="1">
    <source>
        <dbReference type="ARBA" id="ARBA00008668"/>
    </source>
</evidence>
<keyword evidence="3" id="KW-1185">Reference proteome</keyword>
<accession>A0A176W5E3</accession>
<dbReference type="InterPro" id="IPR001087">
    <property type="entry name" value="GDSL"/>
</dbReference>
<evidence type="ECO:0008006" key="4">
    <source>
        <dbReference type="Google" id="ProtNLM"/>
    </source>
</evidence>
<evidence type="ECO:0000313" key="2">
    <source>
        <dbReference type="EMBL" id="OAE27675.1"/>
    </source>
</evidence>
<name>A0A176W5E3_MARPO</name>
<dbReference type="EMBL" id="LVLJ01001849">
    <property type="protein sequence ID" value="OAE27675.1"/>
    <property type="molecule type" value="Genomic_DNA"/>
</dbReference>
<dbReference type="PANTHER" id="PTHR22835:SF648">
    <property type="entry name" value="GDSL-LIKE LIPASE"/>
    <property type="match status" value="1"/>
</dbReference>
<protein>
    <recommendedName>
        <fullName evidence="4">GDSL esterase/lipase</fullName>
    </recommendedName>
</protein>
<sequence>MTRSNFLSLFLIPRTMKTTRCKDMYSRDVLIGCFLVLEFMHSGVSKVAGGQCFPGLFIFGDSMVDVGNAIAAYPDRFSRIEQHPYGVEWPQHGADRFSDGKLFGDLSAWAIGHSPSSAYLRSVQTLLYSGANFAAAGSTVLDEYPPHALSDPNFVLTRTPFTLETQVQWWQRFKVRVSFSLTSGQGTTTLIPSAAFNRSLHLVLMGATDYLLQYTASYSEHKILASVHVIVSRIAANLETLYKDGAQTILVINLPPLGCTPAFLSMIPGQKGSSDYDSFGCLTKVNTAILRHNQLLYRAVSRLQKKYPASKFVYADFYQAAYEIVKDPHHYGLDTSTLMTACCGVGGAYNFNPNATCGRTWLDGKGAAHNVTTCQDPSKHLTWDGYHFSQAVTRIAALSFFQGKHVYPSMGLLPNNCQANFTMFWAYNATASPH</sequence>
<comment type="similarity">
    <text evidence="1">Belongs to the 'GDSL' lipolytic enzyme family.</text>
</comment>
<reference evidence="2" key="1">
    <citation type="submission" date="2016-03" db="EMBL/GenBank/DDBJ databases">
        <title>Mechanisms controlling the formation of the plant cell surface in tip-growing cells are functionally conserved among land plants.</title>
        <authorList>
            <person name="Honkanen S."/>
            <person name="Jones V.A."/>
            <person name="Morieri G."/>
            <person name="Champion C."/>
            <person name="Hetherington A.J."/>
            <person name="Kelly S."/>
            <person name="Saint-Marcoux D."/>
            <person name="Proust H."/>
            <person name="Prescott H."/>
            <person name="Dolan L."/>
        </authorList>
    </citation>
    <scope>NUCLEOTIDE SEQUENCE [LARGE SCALE GENOMIC DNA]</scope>
    <source>
        <tissue evidence="2">Whole gametophyte</tissue>
    </source>
</reference>
<dbReference type="AlphaFoldDB" id="A0A176W5E3"/>
<dbReference type="InterPro" id="IPR036514">
    <property type="entry name" value="SGNH_hydro_sf"/>
</dbReference>
<dbReference type="Pfam" id="PF00657">
    <property type="entry name" value="Lipase_GDSL"/>
    <property type="match status" value="1"/>
</dbReference>
<dbReference type="Proteomes" id="UP000077202">
    <property type="component" value="Unassembled WGS sequence"/>
</dbReference>